<dbReference type="HAMAP" id="MF_00821">
    <property type="entry name" value="SecB"/>
    <property type="match status" value="1"/>
</dbReference>
<evidence type="ECO:0000313" key="7">
    <source>
        <dbReference type="EMBL" id="MBB5694275.1"/>
    </source>
</evidence>
<evidence type="ECO:0000256" key="5">
    <source>
        <dbReference type="ARBA" id="ARBA00023186"/>
    </source>
</evidence>
<dbReference type="GO" id="GO:0051262">
    <property type="term" value="P:protein tetramerization"/>
    <property type="evidence" value="ECO:0007669"/>
    <property type="project" value="InterPro"/>
</dbReference>
<dbReference type="PANTHER" id="PTHR36918:SF1">
    <property type="entry name" value="PROTEIN-EXPORT PROTEIN SECB"/>
    <property type="match status" value="1"/>
</dbReference>
<protein>
    <recommendedName>
        <fullName evidence="6">Protein-export protein SecB</fullName>
    </recommendedName>
</protein>
<evidence type="ECO:0000256" key="4">
    <source>
        <dbReference type="ARBA" id="ARBA00023010"/>
    </source>
</evidence>
<dbReference type="GO" id="GO:0015031">
    <property type="term" value="P:protein transport"/>
    <property type="evidence" value="ECO:0007669"/>
    <property type="project" value="UniProtKB-UniRule"/>
</dbReference>
<dbReference type="Proteomes" id="UP000580654">
    <property type="component" value="Unassembled WGS sequence"/>
</dbReference>
<dbReference type="GO" id="GO:0051082">
    <property type="term" value="F:unfolded protein binding"/>
    <property type="evidence" value="ECO:0007669"/>
    <property type="project" value="InterPro"/>
</dbReference>
<accession>A0A840Y0P2</accession>
<dbReference type="GO" id="GO:0005737">
    <property type="term" value="C:cytoplasm"/>
    <property type="evidence" value="ECO:0007669"/>
    <property type="project" value="UniProtKB-SubCell"/>
</dbReference>
<comment type="similarity">
    <text evidence="1 6">Belongs to the SecB family.</text>
</comment>
<keyword evidence="3 6" id="KW-0653">Protein transport</keyword>
<dbReference type="PRINTS" id="PR01594">
    <property type="entry name" value="SECBCHAPRONE"/>
</dbReference>
<organism evidence="7 8">
    <name type="scientific">Muricoccus pecuniae</name>
    <dbReference type="NCBI Taxonomy" id="693023"/>
    <lineage>
        <taxon>Bacteria</taxon>
        <taxon>Pseudomonadati</taxon>
        <taxon>Pseudomonadota</taxon>
        <taxon>Alphaproteobacteria</taxon>
        <taxon>Acetobacterales</taxon>
        <taxon>Roseomonadaceae</taxon>
        <taxon>Muricoccus</taxon>
    </lineage>
</organism>
<evidence type="ECO:0000256" key="6">
    <source>
        <dbReference type="HAMAP-Rule" id="MF_00821"/>
    </source>
</evidence>
<proteinExistence type="inferred from homology"/>
<comment type="subunit">
    <text evidence="6">Homotetramer, a dimer of dimers. One homotetramer interacts with 1 SecA dimer.</text>
</comment>
<keyword evidence="4 6" id="KW-0811">Translocation</keyword>
<sequence length="173" mass="18387">MSDLPPPANLPNGDPGQPQAPLVVNLQYVKDLSFEVPGAPEIYTTMREQPRIDVALDVQARALQEGGNLFEVTLQIRADAKTGDGATAFIAELAYAGLFTINVQPDVLEPVLLVECPRLLFPFARNILSDVTRDGGFMPVALTPIDFVALWQSRRGQGAGGSQGGAPGGTMLS</sequence>
<keyword evidence="6" id="KW-0963">Cytoplasm</keyword>
<dbReference type="Pfam" id="PF02556">
    <property type="entry name" value="SecB"/>
    <property type="match status" value="1"/>
</dbReference>
<dbReference type="RefSeq" id="WP_184518041.1">
    <property type="nucleotide sequence ID" value="NZ_JACIJD010000009.1"/>
</dbReference>
<keyword evidence="8" id="KW-1185">Reference proteome</keyword>
<evidence type="ECO:0000256" key="3">
    <source>
        <dbReference type="ARBA" id="ARBA00022927"/>
    </source>
</evidence>
<dbReference type="Gene3D" id="3.10.420.10">
    <property type="entry name" value="SecB-like"/>
    <property type="match status" value="1"/>
</dbReference>
<comment type="function">
    <text evidence="6">One of the proteins required for the normal export of preproteins out of the cell cytoplasm. It is a molecular chaperone that binds to a subset of precursor proteins, maintaining them in a translocation-competent state. It also specifically binds to its receptor SecA.</text>
</comment>
<keyword evidence="2 6" id="KW-0813">Transport</keyword>
<dbReference type="EMBL" id="JACIJD010000009">
    <property type="protein sequence ID" value="MBB5694275.1"/>
    <property type="molecule type" value="Genomic_DNA"/>
</dbReference>
<dbReference type="GO" id="GO:0006457">
    <property type="term" value="P:protein folding"/>
    <property type="evidence" value="ECO:0007669"/>
    <property type="project" value="UniProtKB-UniRule"/>
</dbReference>
<gene>
    <name evidence="6" type="primary">secB</name>
    <name evidence="7" type="ORF">FHS87_002320</name>
</gene>
<dbReference type="AlphaFoldDB" id="A0A840Y0P2"/>
<evidence type="ECO:0000256" key="1">
    <source>
        <dbReference type="ARBA" id="ARBA00009990"/>
    </source>
</evidence>
<dbReference type="PANTHER" id="PTHR36918">
    <property type="match status" value="1"/>
</dbReference>
<dbReference type="InterPro" id="IPR003708">
    <property type="entry name" value="SecB"/>
</dbReference>
<name>A0A840Y0P2_9PROT</name>
<reference evidence="7 8" key="1">
    <citation type="submission" date="2020-08" db="EMBL/GenBank/DDBJ databases">
        <title>Genomic Encyclopedia of Type Strains, Phase IV (KMG-IV): sequencing the most valuable type-strain genomes for metagenomic binning, comparative biology and taxonomic classification.</title>
        <authorList>
            <person name="Goeker M."/>
        </authorList>
    </citation>
    <scope>NUCLEOTIDE SEQUENCE [LARGE SCALE GENOMIC DNA]</scope>
    <source>
        <strain evidence="7 8">DSM 25622</strain>
    </source>
</reference>
<dbReference type="NCBIfam" id="TIGR00809">
    <property type="entry name" value="secB"/>
    <property type="match status" value="1"/>
</dbReference>
<dbReference type="NCBIfam" id="NF004392">
    <property type="entry name" value="PRK05751.1-3"/>
    <property type="match status" value="1"/>
</dbReference>
<comment type="caution">
    <text evidence="7">The sequence shown here is derived from an EMBL/GenBank/DDBJ whole genome shotgun (WGS) entry which is preliminary data.</text>
</comment>
<keyword evidence="5 6" id="KW-0143">Chaperone</keyword>
<dbReference type="InterPro" id="IPR035958">
    <property type="entry name" value="SecB-like_sf"/>
</dbReference>
<comment type="subcellular location">
    <subcellularLocation>
        <location evidence="6">Cytoplasm</location>
    </subcellularLocation>
</comment>
<evidence type="ECO:0000313" key="8">
    <source>
        <dbReference type="Proteomes" id="UP000580654"/>
    </source>
</evidence>
<evidence type="ECO:0000256" key="2">
    <source>
        <dbReference type="ARBA" id="ARBA00022448"/>
    </source>
</evidence>
<dbReference type="SUPFAM" id="SSF54611">
    <property type="entry name" value="SecB-like"/>
    <property type="match status" value="1"/>
</dbReference>